<proteinExistence type="predicted"/>
<keyword evidence="2" id="KW-1185">Reference proteome</keyword>
<dbReference type="STRING" id="84724.SAMN04488564_10893"/>
<name>A0A1I6F4G7_9PSEU</name>
<sequence length="87" mass="9399">MDLHGFSSAEEPMAPAVAVRRFLDALGIDPSWIPTDLDAQAALYRSLVADRRMLIVLDNAATADQVVPLLPGLHRAGHRPRQAGLSD</sequence>
<evidence type="ECO:0000313" key="1">
    <source>
        <dbReference type="EMBL" id="SFR24828.1"/>
    </source>
</evidence>
<dbReference type="EMBL" id="FOYL01000008">
    <property type="protein sequence ID" value="SFR24828.1"/>
    <property type="molecule type" value="Genomic_DNA"/>
</dbReference>
<dbReference type="AlphaFoldDB" id="A0A1I6F4G7"/>
<reference evidence="2" key="1">
    <citation type="submission" date="2016-10" db="EMBL/GenBank/DDBJ databases">
        <authorList>
            <person name="Varghese N."/>
            <person name="Submissions S."/>
        </authorList>
    </citation>
    <scope>NUCLEOTIDE SEQUENCE [LARGE SCALE GENOMIC DNA]</scope>
    <source>
        <strain evidence="2">DSM 44232</strain>
    </source>
</reference>
<dbReference type="Proteomes" id="UP000198583">
    <property type="component" value="Unassembled WGS sequence"/>
</dbReference>
<protein>
    <submittedName>
        <fullName evidence="1">Uncharacterized protein</fullName>
    </submittedName>
</protein>
<dbReference type="InterPro" id="IPR027417">
    <property type="entry name" value="P-loop_NTPase"/>
</dbReference>
<evidence type="ECO:0000313" key="2">
    <source>
        <dbReference type="Proteomes" id="UP000198583"/>
    </source>
</evidence>
<gene>
    <name evidence="1" type="ORF">SAMN04488564_10893</name>
</gene>
<dbReference type="Gene3D" id="3.40.50.300">
    <property type="entry name" value="P-loop containing nucleotide triphosphate hydrolases"/>
    <property type="match status" value="1"/>
</dbReference>
<organism evidence="1 2">
    <name type="scientific">Lentzea waywayandensis</name>
    <dbReference type="NCBI Taxonomy" id="84724"/>
    <lineage>
        <taxon>Bacteria</taxon>
        <taxon>Bacillati</taxon>
        <taxon>Actinomycetota</taxon>
        <taxon>Actinomycetes</taxon>
        <taxon>Pseudonocardiales</taxon>
        <taxon>Pseudonocardiaceae</taxon>
        <taxon>Lentzea</taxon>
    </lineage>
</organism>
<accession>A0A1I6F4G7</accession>